<dbReference type="GO" id="GO:0005737">
    <property type="term" value="C:cytoplasm"/>
    <property type="evidence" value="ECO:0007669"/>
    <property type="project" value="UniProtKB-SubCell"/>
</dbReference>
<comment type="function">
    <text evidence="5">Responsible for the release of ribosomes from messenger RNA at the termination of protein biosynthesis. May increase the efficiency of translation by recycling ribosomes from one round of translation to another.</text>
</comment>
<evidence type="ECO:0000256" key="3">
    <source>
        <dbReference type="ARBA" id="ARBA00022490"/>
    </source>
</evidence>
<accession>A0A929F6N8</accession>
<dbReference type="InterPro" id="IPR023584">
    <property type="entry name" value="Ribosome_recyc_fac_dom"/>
</dbReference>
<dbReference type="GO" id="GO:0006415">
    <property type="term" value="P:translational termination"/>
    <property type="evidence" value="ECO:0007669"/>
    <property type="project" value="UniProtKB-UniRule"/>
</dbReference>
<keyword evidence="3 5" id="KW-0963">Cytoplasm</keyword>
<name>A0A929F6N8_LEPEC</name>
<dbReference type="Gene3D" id="1.10.132.20">
    <property type="entry name" value="Ribosome-recycling factor"/>
    <property type="match status" value="1"/>
</dbReference>
<organism evidence="7 8">
    <name type="scientific">Leptolyngbya cf. ectocarpi LEGE 11479</name>
    <dbReference type="NCBI Taxonomy" id="1828722"/>
    <lineage>
        <taxon>Bacteria</taxon>
        <taxon>Bacillati</taxon>
        <taxon>Cyanobacteriota</taxon>
        <taxon>Cyanophyceae</taxon>
        <taxon>Leptolyngbyales</taxon>
        <taxon>Leptolyngbyaceae</taxon>
        <taxon>Leptolyngbya group</taxon>
        <taxon>Leptolyngbya</taxon>
    </lineage>
</organism>
<dbReference type="CDD" id="cd00520">
    <property type="entry name" value="RRF"/>
    <property type="match status" value="1"/>
</dbReference>
<dbReference type="AlphaFoldDB" id="A0A929F6N8"/>
<comment type="caution">
    <text evidence="7">The sequence shown here is derived from an EMBL/GenBank/DDBJ whole genome shotgun (WGS) entry which is preliminary data.</text>
</comment>
<dbReference type="EMBL" id="JADEXP010000117">
    <property type="protein sequence ID" value="MBE9067761.1"/>
    <property type="molecule type" value="Genomic_DNA"/>
</dbReference>
<reference evidence="7" key="1">
    <citation type="submission" date="2020-10" db="EMBL/GenBank/DDBJ databases">
        <authorList>
            <person name="Castelo-Branco R."/>
            <person name="Eusebio N."/>
            <person name="Adriana R."/>
            <person name="Vieira A."/>
            <person name="Brugerolle De Fraissinette N."/>
            <person name="Rezende De Castro R."/>
            <person name="Schneider M.P."/>
            <person name="Vasconcelos V."/>
            <person name="Leao P.N."/>
        </authorList>
    </citation>
    <scope>NUCLEOTIDE SEQUENCE</scope>
    <source>
        <strain evidence="7">LEGE 11479</strain>
    </source>
</reference>
<dbReference type="NCBIfam" id="TIGR00496">
    <property type="entry name" value="frr"/>
    <property type="match status" value="1"/>
</dbReference>
<feature type="domain" description="Ribosome recycling factor" evidence="6">
    <location>
        <begin position="21"/>
        <end position="183"/>
    </location>
</feature>
<evidence type="ECO:0000256" key="1">
    <source>
        <dbReference type="ARBA" id="ARBA00004496"/>
    </source>
</evidence>
<keyword evidence="8" id="KW-1185">Reference proteome</keyword>
<evidence type="ECO:0000313" key="7">
    <source>
        <dbReference type="EMBL" id="MBE9067761.1"/>
    </source>
</evidence>
<sequence length="185" mass="20718">MKLASIDDVEQAMMKAVEATKRSFNTIRTGRANASLLDRITVEYYGSQTPLKSMANISTPDPSTLMVQPYDASILSQIEKAISLSDVGLTPNNDGSVIRLNIPQLTSERRKDFAKLAGKYAEEGRVAIRNVRRDGMDFAKKQEKSGDLSEDESRDLQDQVQKLTDQYIKTVDQALEDKEKEIMKV</sequence>
<comment type="subcellular location">
    <subcellularLocation>
        <location evidence="1 5">Cytoplasm</location>
    </subcellularLocation>
</comment>
<gene>
    <name evidence="5 7" type="primary">frr</name>
    <name evidence="7" type="ORF">IQ260_13975</name>
</gene>
<dbReference type="HAMAP" id="MF_00040">
    <property type="entry name" value="RRF"/>
    <property type="match status" value="1"/>
</dbReference>
<comment type="similarity">
    <text evidence="2 5">Belongs to the RRF family.</text>
</comment>
<dbReference type="FunFam" id="1.10.132.20:FF:000001">
    <property type="entry name" value="Ribosome-recycling factor"/>
    <property type="match status" value="1"/>
</dbReference>
<proteinExistence type="inferred from homology"/>
<dbReference type="Gene3D" id="3.30.1360.40">
    <property type="match status" value="1"/>
</dbReference>
<keyword evidence="4 5" id="KW-0648">Protein biosynthesis</keyword>
<dbReference type="InterPro" id="IPR002661">
    <property type="entry name" value="Ribosome_recyc_fac"/>
</dbReference>
<dbReference type="SUPFAM" id="SSF55194">
    <property type="entry name" value="Ribosome recycling factor, RRF"/>
    <property type="match status" value="1"/>
</dbReference>
<dbReference type="PANTHER" id="PTHR20982">
    <property type="entry name" value="RIBOSOME RECYCLING FACTOR"/>
    <property type="match status" value="1"/>
</dbReference>
<dbReference type="PANTHER" id="PTHR20982:SF3">
    <property type="entry name" value="MITOCHONDRIAL RIBOSOME RECYCLING FACTOR PSEUDO 1"/>
    <property type="match status" value="1"/>
</dbReference>
<dbReference type="FunFam" id="3.30.1360.40:FF:000001">
    <property type="entry name" value="Ribosome-recycling factor"/>
    <property type="match status" value="1"/>
</dbReference>
<dbReference type="Proteomes" id="UP000615026">
    <property type="component" value="Unassembled WGS sequence"/>
</dbReference>
<protein>
    <recommendedName>
        <fullName evidence="5">Ribosome-recycling factor</fullName>
        <shortName evidence="5">RRF</shortName>
    </recommendedName>
    <alternativeName>
        <fullName evidence="5">Ribosome-releasing factor</fullName>
    </alternativeName>
</protein>
<dbReference type="GO" id="GO:0043023">
    <property type="term" value="F:ribosomal large subunit binding"/>
    <property type="evidence" value="ECO:0007669"/>
    <property type="project" value="TreeGrafter"/>
</dbReference>
<evidence type="ECO:0000256" key="4">
    <source>
        <dbReference type="ARBA" id="ARBA00022917"/>
    </source>
</evidence>
<evidence type="ECO:0000256" key="2">
    <source>
        <dbReference type="ARBA" id="ARBA00005912"/>
    </source>
</evidence>
<evidence type="ECO:0000313" key="8">
    <source>
        <dbReference type="Proteomes" id="UP000615026"/>
    </source>
</evidence>
<evidence type="ECO:0000256" key="5">
    <source>
        <dbReference type="HAMAP-Rule" id="MF_00040"/>
    </source>
</evidence>
<evidence type="ECO:0000259" key="6">
    <source>
        <dbReference type="Pfam" id="PF01765"/>
    </source>
</evidence>
<dbReference type="Pfam" id="PF01765">
    <property type="entry name" value="RRF"/>
    <property type="match status" value="1"/>
</dbReference>
<dbReference type="InterPro" id="IPR036191">
    <property type="entry name" value="RRF_sf"/>
</dbReference>